<dbReference type="EMBL" id="JAGSPJ010000004">
    <property type="protein sequence ID" value="MBR7800405.1"/>
    <property type="molecule type" value="Genomic_DNA"/>
</dbReference>
<keyword evidence="1" id="KW-1133">Transmembrane helix</keyword>
<keyword evidence="3" id="KW-1185">Reference proteome</keyword>
<gene>
    <name evidence="2" type="ORF">KDM90_10410</name>
</gene>
<protein>
    <submittedName>
        <fullName evidence="2">Uncharacterized protein</fullName>
    </submittedName>
</protein>
<proteinExistence type="predicted"/>
<keyword evidence="1" id="KW-0472">Membrane</keyword>
<comment type="caution">
    <text evidence="2">The sequence shown here is derived from an EMBL/GenBank/DDBJ whole genome shotgun (WGS) entry which is preliminary data.</text>
</comment>
<reference evidence="2" key="1">
    <citation type="submission" date="2021-04" db="EMBL/GenBank/DDBJ databases">
        <title>novel species isolated from subtropical streams in China.</title>
        <authorList>
            <person name="Lu H."/>
        </authorList>
    </citation>
    <scope>NUCLEOTIDE SEQUENCE</scope>
    <source>
        <strain evidence="2">FT137W</strain>
    </source>
</reference>
<keyword evidence="1" id="KW-0812">Transmembrane</keyword>
<evidence type="ECO:0000313" key="3">
    <source>
        <dbReference type="Proteomes" id="UP000678545"/>
    </source>
</evidence>
<dbReference type="AlphaFoldDB" id="A0A941E120"/>
<feature type="transmembrane region" description="Helical" evidence="1">
    <location>
        <begin position="40"/>
        <end position="61"/>
    </location>
</feature>
<feature type="transmembrane region" description="Helical" evidence="1">
    <location>
        <begin position="12"/>
        <end position="33"/>
    </location>
</feature>
<sequence length="561" mass="63482">MMANLFFTAWSFWMILAVSLFGVASCVFGWIYWRRAQKLNSVLVVLAGLALCISALPLSYLREPDAEVLIDSRQALPNLANLHAQLLHAKSVRLEGDGLDVSAWRDLPVRRLNWDQRTWSKGESLSLEFPQQIAFGRVFELQVERAQARGEWRVQLLAENRQILSEHVGNGSRIRIQWLPPLIERMVLHARIIDEKGQLIDEGPIPLEVLPMPELQVQGRFAAPSFDTQALNQLLAQSQAVMDWQTQIGKALIRKELARTAMRADLLIQDAAYFEQASDSERRELLKQVESGRSLLILGANAQQAGIWKSSLGLPLRQQASASEEQEWKTPQGIALHSVQWMPSVPTDVRSSPWQFDPTQVWMVSRTWGQGKIVWLAAAGWHQSLIAQAQELKLWWQSVLDLTAVKRTQEWEWNGGSAIQAMALAGQSFQICGRGQNATSIRVSTTQSATESVQLELRPHASKAEAECAAFWPPSSGWYTWQPLPKKDVVDPAANSQGGAIYVFAQKDWPSWQRQLKRQAIAIYAQKIPEAAISSSHQLVHWPWILFSMLCLLWLWKREQT</sequence>
<dbReference type="RefSeq" id="WP_212675542.1">
    <property type="nucleotide sequence ID" value="NZ_JAGSPJ010000004.1"/>
</dbReference>
<evidence type="ECO:0000313" key="2">
    <source>
        <dbReference type="EMBL" id="MBR7800405.1"/>
    </source>
</evidence>
<evidence type="ECO:0000256" key="1">
    <source>
        <dbReference type="SAM" id="Phobius"/>
    </source>
</evidence>
<name>A0A941E120_9BURK</name>
<organism evidence="2 3">
    <name type="scientific">Undibacterium fentianense</name>
    <dbReference type="NCBI Taxonomy" id="2828728"/>
    <lineage>
        <taxon>Bacteria</taxon>
        <taxon>Pseudomonadati</taxon>
        <taxon>Pseudomonadota</taxon>
        <taxon>Betaproteobacteria</taxon>
        <taxon>Burkholderiales</taxon>
        <taxon>Oxalobacteraceae</taxon>
        <taxon>Undibacterium</taxon>
    </lineage>
</organism>
<dbReference type="Proteomes" id="UP000678545">
    <property type="component" value="Unassembled WGS sequence"/>
</dbReference>
<accession>A0A941E120</accession>